<feature type="domain" description="FOXP coiled-coil" evidence="7">
    <location>
        <begin position="240"/>
        <end position="308"/>
    </location>
</feature>
<evidence type="ECO:0000256" key="2">
    <source>
        <dbReference type="ARBA" id="ARBA00023015"/>
    </source>
</evidence>
<dbReference type="GO" id="GO:0000978">
    <property type="term" value="F:RNA polymerase II cis-regulatory region sequence-specific DNA binding"/>
    <property type="evidence" value="ECO:0007669"/>
    <property type="project" value="TreeGrafter"/>
</dbReference>
<feature type="compositionally biased region" description="Pro residues" evidence="6">
    <location>
        <begin position="360"/>
        <end position="371"/>
    </location>
</feature>
<evidence type="ECO:0000256" key="1">
    <source>
        <dbReference type="ARBA" id="ARBA00004123"/>
    </source>
</evidence>
<evidence type="ECO:0000256" key="6">
    <source>
        <dbReference type="SAM" id="MobiDB-lite"/>
    </source>
</evidence>
<feature type="compositionally biased region" description="Basic and acidic residues" evidence="6">
    <location>
        <begin position="207"/>
        <end position="219"/>
    </location>
</feature>
<dbReference type="AlphaFoldDB" id="A0A6A4WTI3"/>
<dbReference type="PANTHER" id="PTHR45796:SF4">
    <property type="entry name" value="FORKHEAD BOX P, ISOFORM C"/>
    <property type="match status" value="1"/>
</dbReference>
<feature type="compositionally biased region" description="Low complexity" evidence="6">
    <location>
        <begin position="191"/>
        <end position="205"/>
    </location>
</feature>
<name>A0A6A4WTI3_AMPAM</name>
<comment type="caution">
    <text evidence="8">The sequence shown here is derived from an EMBL/GenBank/DDBJ whole genome shotgun (WGS) entry which is preliminary data.</text>
</comment>
<sequence>MAAECNFFGVSSVIRSTSRAARPASPSAKSHDSAGGGTSMMMPPGLQHMQQLIQHQLSPAQFQNFFQQQGLLMQQQQHQLAELSKKQTEDAVRQLQEQLQITMYQQTQVAHDKSKSAALSLHHSQLMQQMHMLQQRYLLHQAGMAQPPVTSAGLSVSEAGGASWTDKASDRRSDGSSPPYSSSRSPPPLQPLAGANGLLPALTNGRWDTRNGTDEERHAPPPPPPPPAEEEDLAAKTGPLFSNGICNWPGCEAACPDRPAFLKHLNSEHRLDDRSTAHVRVQMQVVQQMETNLAKEKARLSAMMAHLHMTRERIEEAKTEPPMGTSLPQVTAAMFPTSAPPGQLLSGNPFLRTAMLHGHQPPPPPPPPSSLPPAGRRRVTDKPISASEYRGSQTNPYQSQTNPSQPVSIEGRRRVTGREGE</sequence>
<dbReference type="Pfam" id="PF16159">
    <property type="entry name" value="FOXP-CC"/>
    <property type="match status" value="1"/>
</dbReference>
<organism evidence="8 9">
    <name type="scientific">Amphibalanus amphitrite</name>
    <name type="common">Striped barnacle</name>
    <name type="synonym">Balanus amphitrite</name>
    <dbReference type="NCBI Taxonomy" id="1232801"/>
    <lineage>
        <taxon>Eukaryota</taxon>
        <taxon>Metazoa</taxon>
        <taxon>Ecdysozoa</taxon>
        <taxon>Arthropoda</taxon>
        <taxon>Crustacea</taxon>
        <taxon>Multicrustacea</taxon>
        <taxon>Cirripedia</taxon>
        <taxon>Thoracica</taxon>
        <taxon>Thoracicalcarea</taxon>
        <taxon>Balanomorpha</taxon>
        <taxon>Balanoidea</taxon>
        <taxon>Balanidae</taxon>
        <taxon>Amphibalaninae</taxon>
        <taxon>Amphibalanus</taxon>
    </lineage>
</organism>
<feature type="compositionally biased region" description="Basic and acidic residues" evidence="6">
    <location>
        <begin position="410"/>
        <end position="421"/>
    </location>
</feature>
<dbReference type="Proteomes" id="UP000440578">
    <property type="component" value="Unassembled WGS sequence"/>
</dbReference>
<dbReference type="InterPro" id="IPR050998">
    <property type="entry name" value="FOXP"/>
</dbReference>
<keyword evidence="4" id="KW-0539">Nucleus</keyword>
<evidence type="ECO:0000256" key="4">
    <source>
        <dbReference type="ARBA" id="ARBA00023242"/>
    </source>
</evidence>
<feature type="coiled-coil region" evidence="5">
    <location>
        <begin position="78"/>
        <end position="105"/>
    </location>
</feature>
<gene>
    <name evidence="8" type="primary">Foxp1</name>
    <name evidence="8" type="ORF">FJT64_018323</name>
</gene>
<accession>A0A6A4WTI3</accession>
<keyword evidence="2" id="KW-0805">Transcription regulation</keyword>
<dbReference type="GO" id="GO:0005634">
    <property type="term" value="C:nucleus"/>
    <property type="evidence" value="ECO:0007669"/>
    <property type="project" value="UniProtKB-SubCell"/>
</dbReference>
<dbReference type="FunFam" id="1.20.5.340:FF:000005">
    <property type="entry name" value="Forkhead box P1, isoform CRA_f"/>
    <property type="match status" value="1"/>
</dbReference>
<dbReference type="OrthoDB" id="5830876at2759"/>
<keyword evidence="9" id="KW-1185">Reference proteome</keyword>
<feature type="compositionally biased region" description="Low complexity" evidence="6">
    <location>
        <begin position="175"/>
        <end position="184"/>
    </location>
</feature>
<keyword evidence="5" id="KW-0175">Coiled coil</keyword>
<protein>
    <submittedName>
        <fullName evidence="8">Forkhead box protein P1</fullName>
    </submittedName>
</protein>
<evidence type="ECO:0000313" key="8">
    <source>
        <dbReference type="EMBL" id="KAF0310846.1"/>
    </source>
</evidence>
<evidence type="ECO:0000313" key="9">
    <source>
        <dbReference type="Proteomes" id="UP000440578"/>
    </source>
</evidence>
<keyword evidence="3" id="KW-0804">Transcription</keyword>
<feature type="compositionally biased region" description="Low complexity" evidence="6">
    <location>
        <begin position="16"/>
        <end position="28"/>
    </location>
</feature>
<evidence type="ECO:0000256" key="5">
    <source>
        <dbReference type="SAM" id="Coils"/>
    </source>
</evidence>
<feature type="region of interest" description="Disordered" evidence="6">
    <location>
        <begin position="16"/>
        <end position="44"/>
    </location>
</feature>
<reference evidence="8 9" key="1">
    <citation type="submission" date="2019-07" db="EMBL/GenBank/DDBJ databases">
        <title>Draft genome assembly of a fouling barnacle, Amphibalanus amphitrite (Darwin, 1854): The first reference genome for Thecostraca.</title>
        <authorList>
            <person name="Kim W."/>
        </authorList>
    </citation>
    <scope>NUCLEOTIDE SEQUENCE [LARGE SCALE GENOMIC DNA]</scope>
    <source>
        <strain evidence="8">SNU_AA5</strain>
        <tissue evidence="8">Soma without cirri and trophi</tissue>
    </source>
</reference>
<dbReference type="EMBL" id="VIIS01000289">
    <property type="protein sequence ID" value="KAF0310846.1"/>
    <property type="molecule type" value="Genomic_DNA"/>
</dbReference>
<evidence type="ECO:0000256" key="3">
    <source>
        <dbReference type="ARBA" id="ARBA00023163"/>
    </source>
</evidence>
<dbReference type="InterPro" id="IPR032354">
    <property type="entry name" value="FOXP-CC"/>
</dbReference>
<dbReference type="Gene3D" id="1.20.5.340">
    <property type="match status" value="1"/>
</dbReference>
<dbReference type="PANTHER" id="PTHR45796">
    <property type="entry name" value="FORKHEAD BOX P, ISOFORM C"/>
    <property type="match status" value="1"/>
</dbReference>
<comment type="subcellular location">
    <subcellularLocation>
        <location evidence="1">Nucleus</location>
    </subcellularLocation>
</comment>
<feature type="region of interest" description="Disordered" evidence="6">
    <location>
        <begin position="338"/>
        <end position="421"/>
    </location>
</feature>
<proteinExistence type="predicted"/>
<evidence type="ECO:0000259" key="7">
    <source>
        <dbReference type="Pfam" id="PF16159"/>
    </source>
</evidence>
<feature type="compositionally biased region" description="Polar residues" evidence="6">
    <location>
        <begin position="390"/>
        <end position="407"/>
    </location>
</feature>
<feature type="region of interest" description="Disordered" evidence="6">
    <location>
        <begin position="148"/>
        <end position="232"/>
    </location>
</feature>
<dbReference type="GO" id="GO:0000981">
    <property type="term" value="F:DNA-binding transcription factor activity, RNA polymerase II-specific"/>
    <property type="evidence" value="ECO:0007669"/>
    <property type="project" value="TreeGrafter"/>
</dbReference>